<keyword evidence="1" id="KW-0479">Metal-binding</keyword>
<protein>
    <recommendedName>
        <fullName evidence="6">RING-type domain-containing protein</fullName>
    </recommendedName>
</protein>
<dbReference type="PANTHER" id="PTHR25465:SF41">
    <property type="entry name" value="E3 UBIQUITIN-PROTEIN LIGASE RNF135"/>
    <property type="match status" value="1"/>
</dbReference>
<feature type="coiled-coil region" evidence="5">
    <location>
        <begin position="183"/>
        <end position="217"/>
    </location>
</feature>
<keyword evidence="5" id="KW-0175">Coiled coil</keyword>
<reference evidence="7" key="1">
    <citation type="submission" date="2023-05" db="EMBL/GenBank/DDBJ databases">
        <authorList>
            <person name="Stuckert A."/>
        </authorList>
    </citation>
    <scope>NUCLEOTIDE SEQUENCE</scope>
</reference>
<proteinExistence type="predicted"/>
<dbReference type="InterPro" id="IPR001841">
    <property type="entry name" value="Znf_RING"/>
</dbReference>
<organism evidence="7 8">
    <name type="scientific">Staurois parvus</name>
    <dbReference type="NCBI Taxonomy" id="386267"/>
    <lineage>
        <taxon>Eukaryota</taxon>
        <taxon>Metazoa</taxon>
        <taxon>Chordata</taxon>
        <taxon>Craniata</taxon>
        <taxon>Vertebrata</taxon>
        <taxon>Euteleostomi</taxon>
        <taxon>Amphibia</taxon>
        <taxon>Batrachia</taxon>
        <taxon>Anura</taxon>
        <taxon>Neobatrachia</taxon>
        <taxon>Ranoidea</taxon>
        <taxon>Ranidae</taxon>
        <taxon>Staurois</taxon>
    </lineage>
</organism>
<dbReference type="InterPro" id="IPR051051">
    <property type="entry name" value="E3_ubiq-ligase_TRIM/RNF"/>
</dbReference>
<dbReference type="InterPro" id="IPR013083">
    <property type="entry name" value="Znf_RING/FYVE/PHD"/>
</dbReference>
<evidence type="ECO:0000256" key="5">
    <source>
        <dbReference type="SAM" id="Coils"/>
    </source>
</evidence>
<dbReference type="InterPro" id="IPR017907">
    <property type="entry name" value="Znf_RING_CS"/>
</dbReference>
<evidence type="ECO:0000256" key="2">
    <source>
        <dbReference type="ARBA" id="ARBA00022771"/>
    </source>
</evidence>
<dbReference type="PROSITE" id="PS00518">
    <property type="entry name" value="ZF_RING_1"/>
    <property type="match status" value="1"/>
</dbReference>
<dbReference type="PROSITE" id="PS50089">
    <property type="entry name" value="ZF_RING_2"/>
    <property type="match status" value="1"/>
</dbReference>
<evidence type="ECO:0000313" key="7">
    <source>
        <dbReference type="EMBL" id="CAI9613778.1"/>
    </source>
</evidence>
<evidence type="ECO:0000256" key="3">
    <source>
        <dbReference type="ARBA" id="ARBA00022833"/>
    </source>
</evidence>
<dbReference type="SMART" id="SM00184">
    <property type="entry name" value="RING"/>
    <property type="match status" value="1"/>
</dbReference>
<evidence type="ECO:0000313" key="8">
    <source>
        <dbReference type="Proteomes" id="UP001162483"/>
    </source>
</evidence>
<dbReference type="EMBL" id="CATNWA010019539">
    <property type="protein sequence ID" value="CAI9613778.1"/>
    <property type="molecule type" value="Genomic_DNA"/>
</dbReference>
<dbReference type="Gene3D" id="3.30.40.10">
    <property type="entry name" value="Zinc/RING finger domain, C3HC4 (zinc finger)"/>
    <property type="match status" value="1"/>
</dbReference>
<comment type="caution">
    <text evidence="7">The sequence shown here is derived from an EMBL/GenBank/DDBJ whole genome shotgun (WGS) entry which is preliminary data.</text>
</comment>
<dbReference type="Gene3D" id="4.10.830.40">
    <property type="match status" value="1"/>
</dbReference>
<dbReference type="PANTHER" id="PTHR25465">
    <property type="entry name" value="B-BOX DOMAIN CONTAINING"/>
    <property type="match status" value="1"/>
</dbReference>
<dbReference type="SUPFAM" id="SSF57850">
    <property type="entry name" value="RING/U-box"/>
    <property type="match status" value="1"/>
</dbReference>
<dbReference type="Pfam" id="PF15227">
    <property type="entry name" value="zf-C3HC4_4"/>
    <property type="match status" value="1"/>
</dbReference>
<gene>
    <name evidence="7" type="ORF">SPARVUS_LOCUS14951944</name>
</gene>
<evidence type="ECO:0000256" key="1">
    <source>
        <dbReference type="ARBA" id="ARBA00022723"/>
    </source>
</evidence>
<keyword evidence="8" id="KW-1185">Reference proteome</keyword>
<evidence type="ECO:0000259" key="6">
    <source>
        <dbReference type="PROSITE" id="PS50089"/>
    </source>
</evidence>
<name>A0ABN9GZ46_9NEOB</name>
<keyword evidence="2 4" id="KW-0863">Zinc-finger</keyword>
<evidence type="ECO:0000256" key="4">
    <source>
        <dbReference type="PROSITE-ProRule" id="PRU00175"/>
    </source>
</evidence>
<keyword evidence="3" id="KW-0862">Zinc</keyword>
<feature type="non-terminal residue" evidence="7">
    <location>
        <position position="238"/>
    </location>
</feature>
<accession>A0ABN9GZ46</accession>
<dbReference type="Proteomes" id="UP001162483">
    <property type="component" value="Unassembled WGS sequence"/>
</dbReference>
<feature type="domain" description="RING-type" evidence="6">
    <location>
        <begin position="12"/>
        <end position="55"/>
    </location>
</feature>
<sequence length="238" mass="27070">MASANLRKLLECSGCLNIYTDPVLLNCGHNYCRSCIDRVLDTQEGAGGYSCPECREEFQERPALHKNIILGNIVEDFLSAQPDQEEPGISCTYCIHALVPAVQICLLCEASLCSNHLKVHSKSQEHVLSDPTTSPEDRKSSLHKKILEYNSTENSESVRVSCCLIAIHKGDQVESMNEISERTKKMKNILQKLMTKKEEMEKKVQNLQEHQRKVKKTADIEIKRVIDLFLELRRQLDN</sequence>